<dbReference type="Gene3D" id="2.180.10.10">
    <property type="entry name" value="RHS repeat-associated core"/>
    <property type="match status" value="1"/>
</dbReference>
<dbReference type="Proteomes" id="UP001217741">
    <property type="component" value="Unassembled WGS sequence"/>
</dbReference>
<sequence length="341" mass="38489">MKSPHPQRLFYNSNKLSSIIQDKEHTAIMHGSQLPLAEKVLAGGDAVAHTRMLSTDRLDSTIVNSTNAEQHVLTFTPYGYIDPLQIKSLLGFTGQLRQAVTGCYLLGSRRAFNPITMRFNSYDDRSPFAEGNINGYAYCGCDPINYTDPSGRSRWGWIKKNILRITPNTAKYDTAFERGRQQGYNEARSANQYEYEQGFDAGHTTGFDKGINAGHKIGFNKGFIQRNEYGHRNGMNYGSVWGFAEGKISGSKRLNRPLQTFPERAEHILTLPLPLGNVRSKYFNANQNQMISNLANLRHQEAGLPPIYPLDLNISPTWNSETYIQFIRESRHTSPFNPTGR</sequence>
<dbReference type="InterPro" id="IPR022385">
    <property type="entry name" value="Rhs_assc_core"/>
</dbReference>
<evidence type="ECO:0000313" key="2">
    <source>
        <dbReference type="Proteomes" id="UP001217741"/>
    </source>
</evidence>
<proteinExistence type="predicted"/>
<organism evidence="1 2">
    <name type="scientific">Pseudomonas putida</name>
    <name type="common">Arthrobacter siderocapsulatus</name>
    <dbReference type="NCBI Taxonomy" id="303"/>
    <lineage>
        <taxon>Bacteria</taxon>
        <taxon>Pseudomonadati</taxon>
        <taxon>Pseudomonadota</taxon>
        <taxon>Gammaproteobacteria</taxon>
        <taxon>Pseudomonadales</taxon>
        <taxon>Pseudomonadaceae</taxon>
        <taxon>Pseudomonas</taxon>
    </lineage>
</organism>
<dbReference type="AlphaFoldDB" id="A0AAW6PX34"/>
<protein>
    <submittedName>
        <fullName evidence="1">RHS repeat-associated core domain-containing protein</fullName>
    </submittedName>
</protein>
<dbReference type="NCBIfam" id="TIGR03696">
    <property type="entry name" value="Rhs_assc_core"/>
    <property type="match status" value="1"/>
</dbReference>
<accession>A0AAW6PX34</accession>
<evidence type="ECO:0000313" key="1">
    <source>
        <dbReference type="EMBL" id="MDF3873042.1"/>
    </source>
</evidence>
<name>A0AAW6PX34_PSEPU</name>
<comment type="caution">
    <text evidence="1">The sequence shown here is derived from an EMBL/GenBank/DDBJ whole genome shotgun (WGS) entry which is preliminary data.</text>
</comment>
<dbReference type="RefSeq" id="WP_232861864.1">
    <property type="nucleotide sequence ID" value="NZ_BQII01000043.1"/>
</dbReference>
<reference evidence="1" key="1">
    <citation type="submission" date="2023-03" db="EMBL/GenBank/DDBJ databases">
        <title>Draft assemblies of triclosan tolerant bacteria isolated from returned activated sludge.</title>
        <authorList>
            <person name="Van Hamelsveld S."/>
        </authorList>
    </citation>
    <scope>NUCLEOTIDE SEQUENCE</scope>
    <source>
        <strain evidence="1">GW210012_S60</strain>
    </source>
</reference>
<gene>
    <name evidence="1" type="ORF">P3W50_21585</name>
</gene>
<dbReference type="EMBL" id="JARJLO010000333">
    <property type="protein sequence ID" value="MDF3873042.1"/>
    <property type="molecule type" value="Genomic_DNA"/>
</dbReference>